<gene>
    <name evidence="2" type="ORF">MASS_2p0059</name>
</gene>
<dbReference type="GO" id="GO:0016887">
    <property type="term" value="F:ATP hydrolysis activity"/>
    <property type="evidence" value="ECO:0007669"/>
    <property type="project" value="TreeGrafter"/>
</dbReference>
<dbReference type="AlphaFoldDB" id="A0AB33AIU7"/>
<evidence type="ECO:0000256" key="1">
    <source>
        <dbReference type="SAM" id="MobiDB-lite"/>
    </source>
</evidence>
<accession>A0AB33AIU7</accession>
<dbReference type="PANTHER" id="PTHR43384:SF14">
    <property type="entry name" value="ESX-1 SECRETION-ASSOCIATED PROTEIN ESPI"/>
    <property type="match status" value="1"/>
</dbReference>
<dbReference type="GO" id="GO:0005524">
    <property type="term" value="F:ATP binding"/>
    <property type="evidence" value="ECO:0007669"/>
    <property type="project" value="TreeGrafter"/>
</dbReference>
<dbReference type="GO" id="GO:0005829">
    <property type="term" value="C:cytosol"/>
    <property type="evidence" value="ECO:0007669"/>
    <property type="project" value="TreeGrafter"/>
</dbReference>
<dbReference type="Gene3D" id="3.40.50.300">
    <property type="entry name" value="P-loop containing nucleotide triphosphate hydrolases"/>
    <property type="match status" value="1"/>
</dbReference>
<dbReference type="Proteomes" id="UP000013961">
    <property type="component" value="Plasmid 2"/>
</dbReference>
<evidence type="ECO:0000313" key="2">
    <source>
        <dbReference type="EMBL" id="AGM31770.1"/>
    </source>
</evidence>
<name>A0AB33AIU7_9MYCO</name>
<evidence type="ECO:0000313" key="3">
    <source>
        <dbReference type="Proteomes" id="UP000013961"/>
    </source>
</evidence>
<dbReference type="GO" id="GO:0009898">
    <property type="term" value="C:cytoplasmic side of plasma membrane"/>
    <property type="evidence" value="ECO:0007669"/>
    <property type="project" value="TreeGrafter"/>
</dbReference>
<dbReference type="InterPro" id="IPR050625">
    <property type="entry name" value="ParA/MinD_ATPase"/>
</dbReference>
<keyword evidence="2" id="KW-0614">Plasmid</keyword>
<dbReference type="SUPFAM" id="SSF52540">
    <property type="entry name" value="P-loop containing nucleoside triphosphate hydrolases"/>
    <property type="match status" value="1"/>
</dbReference>
<feature type="compositionally biased region" description="Low complexity" evidence="1">
    <location>
        <begin position="16"/>
        <end position="28"/>
    </location>
</feature>
<evidence type="ECO:0008006" key="4">
    <source>
        <dbReference type="Google" id="ProtNLM"/>
    </source>
</evidence>
<proteinExistence type="predicted"/>
<reference evidence="2 3" key="1">
    <citation type="journal article" date="2013" name="Genome Announc.">
        <title>Complete Genome Sequence of Mycobacterium massiliense Clinical Strain Asan 50594, Belonging to the Type II Genotype.</title>
        <authorList>
            <person name="Kim B.J."/>
            <person name="Kim B.R."/>
            <person name="Hong S.H."/>
            <person name="Seok S.H."/>
            <person name="Kook Y.H."/>
            <person name="Kim B.J."/>
        </authorList>
    </citation>
    <scope>NUCLEOTIDE SEQUENCE [LARGE SCALE GENOMIC DNA]</scope>
    <source>
        <strain evidence="2 3">50594</strain>
    </source>
</reference>
<organism evidence="2 3">
    <name type="scientific">Mycobacteroides abscessus subsp. bolletii 50594</name>
    <dbReference type="NCBI Taxonomy" id="1303024"/>
    <lineage>
        <taxon>Bacteria</taxon>
        <taxon>Bacillati</taxon>
        <taxon>Actinomycetota</taxon>
        <taxon>Actinomycetes</taxon>
        <taxon>Mycobacteriales</taxon>
        <taxon>Mycobacteriaceae</taxon>
        <taxon>Mycobacteroides</taxon>
        <taxon>Mycobacteroides abscessus</taxon>
    </lineage>
</organism>
<sequence>MDQGYGQQPSPPVPPQQYGQQPAPASYQGYGQGAPVGAQYGQPGQFPQAAGYGQQAAGAAPNQGYGQQPPPQFSAATGGQPVPNQGYGQQQQQPVAQQHQAGPRGLKDPSELMTLVSSAVLTPPAPPRPTGGWRRAVDRASGGKLNPGLSKEEEKLLEHTRAITGTLRGDCYRIGVFGGKGGTGNSTVATLVASILAEMRSDDRVVINDADPSFGKVANRVDPNAPNTYWELLAEAQAGRLHTFNDVKSFLGSNSNTGLWLLRNEYRPEYRAKYGRVITPDLFLRAESILDSYMSIAVTDCGKVLEHPVMLEAILPRLNAAVIVGALEQGAGEATAQTLTQLHWMQYNRLSQNSVVVLNDPRGRATKDHRASLLRDYKTHVDAPTVLLPFDAQLSTGGVIDTKKGISRETRKVSIEIAALLASKFGTTTLRQGPA</sequence>
<dbReference type="EMBL" id="CP004376">
    <property type="protein sequence ID" value="AGM31770.1"/>
    <property type="molecule type" value="Genomic_DNA"/>
</dbReference>
<geneLocation type="plasmid" evidence="2 3">
    <name>2</name>
</geneLocation>
<feature type="compositionally biased region" description="Low complexity" evidence="1">
    <location>
        <begin position="37"/>
        <end position="67"/>
    </location>
</feature>
<dbReference type="KEGG" id="mabb:MASS_2p0059"/>
<dbReference type="GO" id="GO:0051782">
    <property type="term" value="P:negative regulation of cell division"/>
    <property type="evidence" value="ECO:0007669"/>
    <property type="project" value="TreeGrafter"/>
</dbReference>
<feature type="region of interest" description="Disordered" evidence="1">
    <location>
        <begin position="1"/>
        <end position="153"/>
    </location>
</feature>
<protein>
    <recommendedName>
        <fullName evidence="4">CobQ/CobB/MinD/ParA nucleotide binding domain-containing protein</fullName>
    </recommendedName>
</protein>
<dbReference type="PANTHER" id="PTHR43384">
    <property type="entry name" value="SEPTUM SITE-DETERMINING PROTEIN MIND HOMOLOG, CHLOROPLASTIC-RELATED"/>
    <property type="match status" value="1"/>
</dbReference>
<feature type="compositionally biased region" description="Low complexity" evidence="1">
    <location>
        <begin position="78"/>
        <end position="103"/>
    </location>
</feature>
<dbReference type="InterPro" id="IPR027417">
    <property type="entry name" value="P-loop_NTPase"/>
</dbReference>